<dbReference type="OrthoDB" id="9775140at2"/>
<evidence type="ECO:0000259" key="2">
    <source>
        <dbReference type="Pfam" id="PF02775"/>
    </source>
</evidence>
<reference evidence="3 4" key="1">
    <citation type="submission" date="2020-03" db="EMBL/GenBank/DDBJ databases">
        <authorList>
            <consortium name="Genoscope - CEA"/>
            <person name="William W."/>
        </authorList>
    </citation>
    <scope>NUCLEOTIDE SEQUENCE [LARGE SCALE GENOMIC DNA]</scope>
    <source>
        <strain evidence="4">DSM 16959</strain>
    </source>
</reference>
<dbReference type="InterPro" id="IPR011766">
    <property type="entry name" value="TPP_enzyme_TPP-bd"/>
</dbReference>
<protein>
    <submittedName>
        <fullName evidence="3">2-oxoglutarate ferredoxin oxidoreductase subunit beta</fullName>
    </submittedName>
</protein>
<feature type="domain" description="Thiamine pyrophosphate enzyme TPP-binding" evidence="2">
    <location>
        <begin position="66"/>
        <end position="214"/>
    </location>
</feature>
<dbReference type="GO" id="GO:0045333">
    <property type="term" value="P:cellular respiration"/>
    <property type="evidence" value="ECO:0007669"/>
    <property type="project" value="UniProtKB-ARBA"/>
</dbReference>
<sequence>MTYIIKPKLHHPTLTPNAIGYTRRDYEGAISTMCAGCGHDSISSAVIQACYELDIEPHRVAKLSGIGCSSKSPDYFLGNAHGFNTVHGRMPSVLTGANMANKDLLYLGISGDGDTASIGLGQFAHAIRRGVKMVYLVENNGVYGLTKGQFSATADAGSKSKGGVVNEDSPIDLCALALQMGATFVGRSFSGDKEQLVPLLKAAFTHGGTAMIDVLSPCVTFNNHAGSTKSYDYVREHNDALNRLDVFFGRDEITTQYEPGSTVEVAQHDGSILRLHKLHDSYAPTDRLHAMRYLEERKALGEIVTGLLYVDQAPSTLHDHLKTVDVPLNKLGAKVLSPGRSKLEEINASLR</sequence>
<organism evidence="3 4">
    <name type="scientific">Denitratisoma oestradiolicum</name>
    <dbReference type="NCBI Taxonomy" id="311182"/>
    <lineage>
        <taxon>Bacteria</taxon>
        <taxon>Pseudomonadati</taxon>
        <taxon>Pseudomonadota</taxon>
        <taxon>Betaproteobacteria</taxon>
        <taxon>Nitrosomonadales</taxon>
        <taxon>Sterolibacteriaceae</taxon>
        <taxon>Denitratisoma</taxon>
    </lineage>
</organism>
<dbReference type="SUPFAM" id="SSF52518">
    <property type="entry name" value="Thiamin diphosphate-binding fold (THDP-binding)"/>
    <property type="match status" value="1"/>
</dbReference>
<name>A0A6S6XXK1_9PROT</name>
<evidence type="ECO:0000313" key="3">
    <source>
        <dbReference type="EMBL" id="CAB1370714.1"/>
    </source>
</evidence>
<dbReference type="KEGG" id="doe:DENOEST_3560"/>
<proteinExistence type="predicted"/>
<dbReference type="InterPro" id="IPR051457">
    <property type="entry name" value="2-oxoacid:Fd_oxidoreductase"/>
</dbReference>
<dbReference type="GO" id="GO:0016625">
    <property type="term" value="F:oxidoreductase activity, acting on the aldehyde or oxo group of donors, iron-sulfur protein as acceptor"/>
    <property type="evidence" value="ECO:0007669"/>
    <property type="project" value="UniProtKB-ARBA"/>
</dbReference>
<dbReference type="EMBL" id="LR778301">
    <property type="protein sequence ID" value="CAB1370714.1"/>
    <property type="molecule type" value="Genomic_DNA"/>
</dbReference>
<dbReference type="Proteomes" id="UP000515733">
    <property type="component" value="Chromosome"/>
</dbReference>
<dbReference type="GO" id="GO:0030976">
    <property type="term" value="F:thiamine pyrophosphate binding"/>
    <property type="evidence" value="ECO:0007669"/>
    <property type="project" value="InterPro"/>
</dbReference>
<keyword evidence="4" id="KW-1185">Reference proteome</keyword>
<dbReference type="GO" id="GO:0044281">
    <property type="term" value="P:small molecule metabolic process"/>
    <property type="evidence" value="ECO:0007669"/>
    <property type="project" value="UniProtKB-ARBA"/>
</dbReference>
<dbReference type="Gene3D" id="3.40.50.970">
    <property type="match status" value="1"/>
</dbReference>
<dbReference type="PANTHER" id="PTHR48084">
    <property type="entry name" value="2-OXOGLUTARATE OXIDOREDUCTASE SUBUNIT KORB-RELATED"/>
    <property type="match status" value="1"/>
</dbReference>
<evidence type="ECO:0000256" key="1">
    <source>
        <dbReference type="ARBA" id="ARBA00023002"/>
    </source>
</evidence>
<dbReference type="PANTHER" id="PTHR48084:SF5">
    <property type="entry name" value="BLR6744 PROTEIN"/>
    <property type="match status" value="1"/>
</dbReference>
<dbReference type="AlphaFoldDB" id="A0A6S6XXK1"/>
<gene>
    <name evidence="3" type="ORF">DENOEST_3560</name>
</gene>
<accession>A0A6S6XXK1</accession>
<keyword evidence="1" id="KW-0560">Oxidoreductase</keyword>
<evidence type="ECO:0000313" key="4">
    <source>
        <dbReference type="Proteomes" id="UP000515733"/>
    </source>
</evidence>
<dbReference type="InterPro" id="IPR029061">
    <property type="entry name" value="THDP-binding"/>
</dbReference>
<dbReference type="Pfam" id="PF02775">
    <property type="entry name" value="TPP_enzyme_C"/>
    <property type="match status" value="1"/>
</dbReference>
<dbReference type="RefSeq" id="WP_145769449.1">
    <property type="nucleotide sequence ID" value="NZ_LR778301.1"/>
</dbReference>
<dbReference type="CDD" id="cd03375">
    <property type="entry name" value="TPP_OGFOR"/>
    <property type="match status" value="1"/>
</dbReference>